<dbReference type="Proteomes" id="UP000824090">
    <property type="component" value="Unassembled WGS sequence"/>
</dbReference>
<evidence type="ECO:0000313" key="1">
    <source>
        <dbReference type="EMBL" id="HIU25252.1"/>
    </source>
</evidence>
<evidence type="ECO:0008006" key="3">
    <source>
        <dbReference type="Google" id="ProtNLM"/>
    </source>
</evidence>
<gene>
    <name evidence="1" type="ORF">IAC50_01980</name>
</gene>
<comment type="caution">
    <text evidence="1">The sequence shown here is derived from an EMBL/GenBank/DDBJ whole genome shotgun (WGS) entry which is preliminary data.</text>
</comment>
<sequence>MNNWMYESRITVVTGHLGSGKTEFALNLALKLSSAGFSAALADLDVVNPYFRSREQKEFLEAHKIRLISSPDACVDADVPSMPPDVRILFDNPRLWGILDIGGDASGSRVLARYRENLRSCEAKMLFVINGNRPMTCTPSGIIDFIKGIEETSGLAVEGLVNNTHFFERTEPDDIMRGAELAGEVSRLSGVPVICHMVPEGAAFQSLPDIAPLFPVHLYMKKPWDKIPAEQEF</sequence>
<protein>
    <recommendedName>
        <fullName evidence="3">CobQ/CobB/MinD/ParA nucleotide binding domain-containing protein</fullName>
    </recommendedName>
</protein>
<dbReference type="SUPFAM" id="SSF52540">
    <property type="entry name" value="P-loop containing nucleoside triphosphate hydrolases"/>
    <property type="match status" value="1"/>
</dbReference>
<reference evidence="1" key="1">
    <citation type="submission" date="2020-10" db="EMBL/GenBank/DDBJ databases">
        <authorList>
            <person name="Gilroy R."/>
        </authorList>
    </citation>
    <scope>NUCLEOTIDE SEQUENCE</scope>
    <source>
        <strain evidence="1">ChiHcec3-6078</strain>
    </source>
</reference>
<dbReference type="InterPro" id="IPR027417">
    <property type="entry name" value="P-loop_NTPase"/>
</dbReference>
<reference evidence="1" key="2">
    <citation type="journal article" date="2021" name="PeerJ">
        <title>Extensive microbial diversity within the chicken gut microbiome revealed by metagenomics and culture.</title>
        <authorList>
            <person name="Gilroy R."/>
            <person name="Ravi A."/>
            <person name="Getino M."/>
            <person name="Pursley I."/>
            <person name="Horton D.L."/>
            <person name="Alikhan N.F."/>
            <person name="Baker D."/>
            <person name="Gharbi K."/>
            <person name="Hall N."/>
            <person name="Watson M."/>
            <person name="Adriaenssens E.M."/>
            <person name="Foster-Nyarko E."/>
            <person name="Jarju S."/>
            <person name="Secka A."/>
            <person name="Antonio M."/>
            <person name="Oren A."/>
            <person name="Chaudhuri R.R."/>
            <person name="La Ragione R."/>
            <person name="Hildebrand F."/>
            <person name="Pallen M.J."/>
        </authorList>
    </citation>
    <scope>NUCLEOTIDE SEQUENCE</scope>
    <source>
        <strain evidence="1">ChiHcec3-6078</strain>
    </source>
</reference>
<accession>A0A9D1L6M5</accession>
<name>A0A9D1L6M5_9FIRM</name>
<dbReference type="EMBL" id="DVMP01000043">
    <property type="protein sequence ID" value="HIU25252.1"/>
    <property type="molecule type" value="Genomic_DNA"/>
</dbReference>
<organism evidence="1 2">
    <name type="scientific">Candidatus Allocopromorpha excrementigallinarum</name>
    <dbReference type="NCBI Taxonomy" id="2840742"/>
    <lineage>
        <taxon>Bacteria</taxon>
        <taxon>Bacillati</taxon>
        <taxon>Bacillota</taxon>
        <taxon>Clostridia</taxon>
        <taxon>Eubacteriales</taxon>
        <taxon>Eubacteriaceae</taxon>
        <taxon>Eubacteriaceae incertae sedis</taxon>
        <taxon>Candidatus Allocopromorpha</taxon>
    </lineage>
</organism>
<dbReference type="AlphaFoldDB" id="A0A9D1L6M5"/>
<dbReference type="Gene3D" id="3.40.50.300">
    <property type="entry name" value="P-loop containing nucleotide triphosphate hydrolases"/>
    <property type="match status" value="1"/>
</dbReference>
<proteinExistence type="predicted"/>
<evidence type="ECO:0000313" key="2">
    <source>
        <dbReference type="Proteomes" id="UP000824090"/>
    </source>
</evidence>